<feature type="region of interest" description="Disordered" evidence="1">
    <location>
        <begin position="148"/>
        <end position="173"/>
    </location>
</feature>
<dbReference type="EMBL" id="JBBWRZ010000001">
    <property type="protein sequence ID" value="KAK8246797.1"/>
    <property type="molecule type" value="Genomic_DNA"/>
</dbReference>
<sequence length="173" mass="18831">MAAGVLQCTVVAHARMLLACCTACFKRNKQTNRTITSRAHVSFCFDQTPNRSTSKSARKSLFSSQQPQCNMETSHLLPSLTTEVVMDSFAVTSVPVFAQSSPLREDPAPEIEPASHIQHHVATQASPFQPLSCPLAHQEAILKQESNPHALPAPSASHPMQATNPRHSRPIPC</sequence>
<name>A0ABR1Z329_9PEZI</name>
<organism evidence="3 4">
    <name type="scientific">Phyllosticta capitalensis</name>
    <dbReference type="NCBI Taxonomy" id="121624"/>
    <lineage>
        <taxon>Eukaryota</taxon>
        <taxon>Fungi</taxon>
        <taxon>Dikarya</taxon>
        <taxon>Ascomycota</taxon>
        <taxon>Pezizomycotina</taxon>
        <taxon>Dothideomycetes</taxon>
        <taxon>Dothideomycetes incertae sedis</taxon>
        <taxon>Botryosphaeriales</taxon>
        <taxon>Phyllostictaceae</taxon>
        <taxon>Phyllosticta</taxon>
    </lineage>
</organism>
<feature type="compositionally biased region" description="Low complexity" evidence="1">
    <location>
        <begin position="148"/>
        <end position="159"/>
    </location>
</feature>
<evidence type="ECO:0000256" key="1">
    <source>
        <dbReference type="SAM" id="MobiDB-lite"/>
    </source>
</evidence>
<dbReference type="Proteomes" id="UP001492380">
    <property type="component" value="Unassembled WGS sequence"/>
</dbReference>
<comment type="caution">
    <text evidence="3">The sequence shown here is derived from an EMBL/GenBank/DDBJ whole genome shotgun (WGS) entry which is preliminary data.</text>
</comment>
<protein>
    <submittedName>
        <fullName evidence="3">Uncharacterized protein</fullName>
    </submittedName>
</protein>
<proteinExistence type="predicted"/>
<evidence type="ECO:0000256" key="2">
    <source>
        <dbReference type="SAM" id="SignalP"/>
    </source>
</evidence>
<feature type="signal peptide" evidence="2">
    <location>
        <begin position="1"/>
        <end position="23"/>
    </location>
</feature>
<keyword evidence="2" id="KW-0732">Signal</keyword>
<accession>A0ABR1Z329</accession>
<evidence type="ECO:0000313" key="4">
    <source>
        <dbReference type="Proteomes" id="UP001492380"/>
    </source>
</evidence>
<gene>
    <name evidence="3" type="ORF">HDK90DRAFT_461602</name>
</gene>
<reference evidence="3 4" key="1">
    <citation type="submission" date="2024-04" db="EMBL/GenBank/DDBJ databases">
        <title>Phyllosticta paracitricarpa is synonymous to the EU quarantine fungus P. citricarpa based on phylogenomic analyses.</title>
        <authorList>
            <consortium name="Lawrence Berkeley National Laboratory"/>
            <person name="Van Ingen-Buijs V.A."/>
            <person name="Van Westerhoven A.C."/>
            <person name="Haridas S."/>
            <person name="Skiadas P."/>
            <person name="Martin F."/>
            <person name="Groenewald J.Z."/>
            <person name="Crous P.W."/>
            <person name="Seidl M.F."/>
        </authorList>
    </citation>
    <scope>NUCLEOTIDE SEQUENCE [LARGE SCALE GENOMIC DNA]</scope>
    <source>
        <strain evidence="3 4">CBS 123374</strain>
    </source>
</reference>
<evidence type="ECO:0000313" key="3">
    <source>
        <dbReference type="EMBL" id="KAK8246797.1"/>
    </source>
</evidence>
<feature type="chain" id="PRO_5045319089" evidence="2">
    <location>
        <begin position="24"/>
        <end position="173"/>
    </location>
</feature>
<keyword evidence="4" id="KW-1185">Reference proteome</keyword>